<gene>
    <name evidence="2" type="ORF">L196_09449</name>
</gene>
<dbReference type="AlphaFoldDB" id="A0AB33YZQ3"/>
<dbReference type="PANTHER" id="PTHR45947">
    <property type="entry name" value="SULFOQUINOVOSYL TRANSFERASE SQD2"/>
    <property type="match status" value="1"/>
</dbReference>
<dbReference type="Proteomes" id="UP000015462">
    <property type="component" value="Unassembled WGS sequence"/>
</dbReference>
<dbReference type="InterPro" id="IPR050194">
    <property type="entry name" value="Glycosyltransferase_grp1"/>
</dbReference>
<evidence type="ECO:0000259" key="1">
    <source>
        <dbReference type="Pfam" id="PF00534"/>
    </source>
</evidence>
<keyword evidence="3" id="KW-1185">Reference proteome</keyword>
<proteinExistence type="predicted"/>
<dbReference type="Gene3D" id="3.20.20.140">
    <property type="entry name" value="Metal-dependent hydrolases"/>
    <property type="match status" value="1"/>
</dbReference>
<evidence type="ECO:0000313" key="2">
    <source>
        <dbReference type="EMBL" id="EPD12512.1"/>
    </source>
</evidence>
<accession>A0AB33YZQ3</accession>
<dbReference type="Gene3D" id="3.40.50.2000">
    <property type="entry name" value="Glycogen Phosphorylase B"/>
    <property type="match status" value="2"/>
</dbReference>
<organism evidence="2 3">
    <name type="scientific">Cycloclasticus pugetii</name>
    <dbReference type="NCBI Taxonomy" id="34068"/>
    <lineage>
        <taxon>Bacteria</taxon>
        <taxon>Pseudomonadati</taxon>
        <taxon>Pseudomonadota</taxon>
        <taxon>Gammaproteobacteria</taxon>
        <taxon>Thiotrichales</taxon>
        <taxon>Piscirickettsiaceae</taxon>
        <taxon>Cycloclasticus</taxon>
    </lineage>
</organism>
<dbReference type="InterPro" id="IPR001296">
    <property type="entry name" value="Glyco_trans_1"/>
</dbReference>
<dbReference type="RefSeq" id="WP_016390790.1">
    <property type="nucleotide sequence ID" value="NZ_KE646810.1"/>
</dbReference>
<dbReference type="InterPro" id="IPR016195">
    <property type="entry name" value="Pol/histidinol_Pase-like"/>
</dbReference>
<evidence type="ECO:0000313" key="3">
    <source>
        <dbReference type="Proteomes" id="UP000015462"/>
    </source>
</evidence>
<dbReference type="EMBL" id="ASHL01000009">
    <property type="protein sequence ID" value="EPD12512.1"/>
    <property type="molecule type" value="Genomic_DNA"/>
</dbReference>
<dbReference type="GO" id="GO:0016757">
    <property type="term" value="F:glycosyltransferase activity"/>
    <property type="evidence" value="ECO:0007669"/>
    <property type="project" value="InterPro"/>
</dbReference>
<sequence length="916" mass="104181">MDKKADVEGYGEIGISKKVSERGEAMIDFTSNAVISDFRQSLKDEFGEYLSTAQEGLDYENCLKIDFHCHDHNSDVPDELWGRILGLPETWLKTDNLVKCLHKNDCDVVTITNHNNARSCWELIAEGKDVLVGTEFTCYFPEYNLFVHVLAYGFNAEQEKHLNKTRENIYQFLKFAAAQNIPVILPHPLYLYTRDNNIDQALFEKLAVIFQRYEVLNGQRDLWQSVLTLNWVKTLTPEKINLYAEKHGLTPSDFAVDPDKPKVLTGGSDDHMGVFAGECGSYLYVPNLAQRLKTEKPSVLALEALIEGRVVPFGYVEENQKLNIALLDYFVQAAVKIEDPGLLRLFFHRGETSDKVACFIIANLLLELKKSKNAQNFFKFIHKALQGKKPGKLLSWKVKKDYKFCIEHLTRIADSKGGSPNVFVNTVNSSVQVLYKKLSLLIVQRLKTSSVGSGKQLSSFSTADLTSKFEIPSQLTALFYKDKPQQDSISNINIGELLDHLSFPMLVSMVLFSATFASTRLLYQNRSFLNDFSERLGCNQHPKRALYLTDTLRDKNGVSNSLSAKLKEIQQSDLPIDFLVCSTDIEEEAHLYVVEPITTFSVGKFGEQELRVPDFLEVAKVFYEGGYDRIICSTEGPMAIVALVLKHMFNVPAFFFMHTDWVEFIKNTTDLTQHELDRVRRALRFFYKQFEGVFVLNTEHQSWLTGHHMQLEESRVHLTAHHVGKFDDMQVTPLRKEGLFNDANSETPVLLFASRLSKEKGIFDLPFIYQELKKRLPDIRFVIAGSGPDEDELKAQMPEANFLGWVDKQTMAAAYAGLDLKVFPSRFDTFGNVVLEAFTQGMPVIAYNTKGPKDIIEDGINGFLVEDKQQMVEQIEQFFSSNVNKAAMRENALNRCQQYQAEPIMAEFMTNLGLND</sequence>
<dbReference type="PANTHER" id="PTHR45947:SF3">
    <property type="entry name" value="SULFOQUINOVOSYL TRANSFERASE SQD2"/>
    <property type="match status" value="1"/>
</dbReference>
<dbReference type="SUPFAM" id="SSF89550">
    <property type="entry name" value="PHP domain-like"/>
    <property type="match status" value="1"/>
</dbReference>
<dbReference type="Pfam" id="PF00534">
    <property type="entry name" value="Glycos_transf_1"/>
    <property type="match status" value="1"/>
</dbReference>
<protein>
    <recommendedName>
        <fullName evidence="1">Glycosyl transferase family 1 domain-containing protein</fullName>
    </recommendedName>
</protein>
<reference evidence="2 3" key="1">
    <citation type="journal article" date="2013" name="Genome Announc.">
        <title>Genome Sequence of the Pyrene- and Fluoranthene-Degrading Bacterium Cycloclasticus sp. Strain PY97M.</title>
        <authorList>
            <person name="Cui Z."/>
            <person name="Xu G."/>
            <person name="Li Q."/>
            <person name="Gao W."/>
            <person name="Zheng L."/>
        </authorList>
    </citation>
    <scope>NUCLEOTIDE SEQUENCE [LARGE SCALE GENOMIC DNA]</scope>
    <source>
        <strain evidence="2 3">PY97M</strain>
    </source>
</reference>
<comment type="caution">
    <text evidence="2">The sequence shown here is derived from an EMBL/GenBank/DDBJ whole genome shotgun (WGS) entry which is preliminary data.</text>
</comment>
<feature type="domain" description="Glycosyl transferase family 1" evidence="1">
    <location>
        <begin position="743"/>
        <end position="893"/>
    </location>
</feature>
<name>A0AB33YZQ3_9GAMM</name>
<dbReference type="SUPFAM" id="SSF53756">
    <property type="entry name" value="UDP-Glycosyltransferase/glycogen phosphorylase"/>
    <property type="match status" value="1"/>
</dbReference>